<feature type="compositionally biased region" description="Basic and acidic residues" evidence="1">
    <location>
        <begin position="117"/>
        <end position="131"/>
    </location>
</feature>
<gene>
    <name evidence="3" type="ORF">PITCH_A1580058</name>
</gene>
<evidence type="ECO:0000313" key="3">
    <source>
        <dbReference type="EMBL" id="SPD72903.1"/>
    </source>
</evidence>
<protein>
    <recommendedName>
        <fullName evidence="4">Nickel transport protein</fullName>
    </recommendedName>
</protein>
<evidence type="ECO:0000256" key="2">
    <source>
        <dbReference type="SAM" id="Phobius"/>
    </source>
</evidence>
<keyword evidence="2" id="KW-0472">Membrane</keyword>
<keyword evidence="2" id="KW-1133">Transmembrane helix</keyword>
<proteinExistence type="predicted"/>
<evidence type="ECO:0000256" key="1">
    <source>
        <dbReference type="SAM" id="MobiDB-lite"/>
    </source>
</evidence>
<name>A0A445MTY3_9BACT</name>
<keyword evidence="2" id="KW-0812">Transmembrane</keyword>
<organism evidence="3">
    <name type="scientific">uncultured Desulfobacterium sp</name>
    <dbReference type="NCBI Taxonomy" id="201089"/>
    <lineage>
        <taxon>Bacteria</taxon>
        <taxon>Pseudomonadati</taxon>
        <taxon>Thermodesulfobacteriota</taxon>
        <taxon>Desulfobacteria</taxon>
        <taxon>Desulfobacterales</taxon>
        <taxon>Desulfobacteriaceae</taxon>
        <taxon>Desulfobacterium</taxon>
        <taxon>environmental samples</taxon>
    </lineage>
</organism>
<reference evidence="3" key="1">
    <citation type="submission" date="2018-01" db="EMBL/GenBank/DDBJ databases">
        <authorList>
            <person name="Regsiter A."/>
            <person name="William W."/>
        </authorList>
    </citation>
    <scope>NUCLEOTIDE SEQUENCE</scope>
    <source>
        <strain evidence="3">TRIP AH-1</strain>
    </source>
</reference>
<accession>A0A445MTY3</accession>
<dbReference type="EMBL" id="OJIN01000066">
    <property type="protein sequence ID" value="SPD72903.1"/>
    <property type="molecule type" value="Genomic_DNA"/>
</dbReference>
<dbReference type="AlphaFoldDB" id="A0A445MTY3"/>
<sequence>MTSGLIMVKRKRKMKSDPIFTVCTAFLLFSVTCGWSHGTIGHVALSQGHMITAEYDDGEPMGYAAVEIKGPGSDIAFQTGHTDRNGRFMFFPDREGRWQIVVQDGMGHRVSLVSDVSGEKPGTKDTDESSHSKAPGMTRAQKAVMGISIIFGIFGLWYGWKGRHSHN</sequence>
<feature type="region of interest" description="Disordered" evidence="1">
    <location>
        <begin position="114"/>
        <end position="136"/>
    </location>
</feature>
<feature type="transmembrane region" description="Helical" evidence="2">
    <location>
        <begin position="143"/>
        <end position="160"/>
    </location>
</feature>
<evidence type="ECO:0008006" key="4">
    <source>
        <dbReference type="Google" id="ProtNLM"/>
    </source>
</evidence>